<evidence type="ECO:0000313" key="2">
    <source>
        <dbReference type="Proteomes" id="UP000022835"/>
    </source>
</evidence>
<reference evidence="1" key="1">
    <citation type="submission" date="2014-05" db="EMBL/GenBank/DDBJ databases">
        <title>Genome sequence of Mycobacterium aromaticivorans strain JS19b1T (= DSM 45407T).</title>
        <authorList>
            <person name="Kwak Y."/>
            <person name="Park G.-S."/>
            <person name="Li Q.X."/>
            <person name="Lee S.-E."/>
            <person name="Shin J.-H."/>
        </authorList>
    </citation>
    <scope>NUCLEOTIDE SEQUENCE [LARGE SCALE GENOMIC DNA]</scope>
    <source>
        <strain evidence="1">JS19b1</strain>
    </source>
</reference>
<dbReference type="AlphaFoldDB" id="A0A064CKP3"/>
<proteinExistence type="predicted"/>
<gene>
    <name evidence="1" type="ORF">Y900_020070</name>
</gene>
<evidence type="ECO:0000313" key="1">
    <source>
        <dbReference type="EMBL" id="KDF01170.1"/>
    </source>
</evidence>
<dbReference type="EMBL" id="JALN02000001">
    <property type="protein sequence ID" value="KDF01170.1"/>
    <property type="molecule type" value="Genomic_DNA"/>
</dbReference>
<accession>A0A064CKP3</accession>
<protein>
    <submittedName>
        <fullName evidence="1">Uncharacterized protein</fullName>
    </submittedName>
</protein>
<name>A0A064CKP3_9MYCO</name>
<keyword evidence="2" id="KW-1185">Reference proteome</keyword>
<sequence length="127" mass="12961">MPGCTTAAAGWIAVASALGVEAAAAKGVVVERVLRAADGDFAGLVPVLVPDLAAPARLGDVARPVLPTLAPVLPCADDEVPPLVESAWATAVAPFNAAQTPIVRVPAPSQIDSLLWGGWKPRRLTVR</sequence>
<dbReference type="Proteomes" id="UP000022835">
    <property type="component" value="Unassembled WGS sequence"/>
</dbReference>
<comment type="caution">
    <text evidence="1">The sequence shown here is derived from an EMBL/GenBank/DDBJ whole genome shotgun (WGS) entry which is preliminary data.</text>
</comment>
<organism evidence="1 2">
    <name type="scientific">Mycolicibacterium aromaticivorans JS19b1 = JCM 16368</name>
    <dbReference type="NCBI Taxonomy" id="1440774"/>
    <lineage>
        <taxon>Bacteria</taxon>
        <taxon>Bacillati</taxon>
        <taxon>Actinomycetota</taxon>
        <taxon>Actinomycetes</taxon>
        <taxon>Mycobacteriales</taxon>
        <taxon>Mycobacteriaceae</taxon>
        <taxon>Mycolicibacterium</taxon>
    </lineage>
</organism>